<dbReference type="RefSeq" id="WP_182998428.1">
    <property type="nucleotide sequence ID" value="NZ_JABEQJ010000022.1"/>
</dbReference>
<keyword evidence="1" id="KW-0472">Membrane</keyword>
<comment type="caution">
    <text evidence="2">The sequence shown here is derived from an EMBL/GenBank/DDBJ whole genome shotgun (WGS) entry which is preliminary data.</text>
</comment>
<accession>A0A7W4IF49</accession>
<feature type="transmembrane region" description="Helical" evidence="1">
    <location>
        <begin position="49"/>
        <end position="70"/>
    </location>
</feature>
<sequence length="180" mass="19185">MPGLYSFLQDIGAGLLYWVPTLCLILGCATIFGGLVMLHEIGQRNDTSVVSLGKIVGVMSIGALLLAPAATVNMVGQTAGSSRLAHIGSEERMRAEVPSADELQGKSLAEIVRAFLTPMEPFFDGYGMLFIIIAAMRLKARIKGVPGPTLGGCLIMFLGAIAVIHFDEIAPWAVTRLRLQ</sequence>
<feature type="transmembrane region" description="Helical" evidence="1">
    <location>
        <begin position="150"/>
        <end position="174"/>
    </location>
</feature>
<organism evidence="2 3">
    <name type="scientific">Gluconacetobacter sacchari</name>
    <dbReference type="NCBI Taxonomy" id="92759"/>
    <lineage>
        <taxon>Bacteria</taxon>
        <taxon>Pseudomonadati</taxon>
        <taxon>Pseudomonadota</taxon>
        <taxon>Alphaproteobacteria</taxon>
        <taxon>Acetobacterales</taxon>
        <taxon>Acetobacteraceae</taxon>
        <taxon>Gluconacetobacter</taxon>
    </lineage>
</organism>
<name>A0A7W4IF49_9PROT</name>
<dbReference type="EMBL" id="JABEQJ010000022">
    <property type="protein sequence ID" value="MBB2161597.1"/>
    <property type="molecule type" value="Genomic_DNA"/>
</dbReference>
<protein>
    <submittedName>
        <fullName evidence="2">Uncharacterized protein</fullName>
    </submittedName>
</protein>
<evidence type="ECO:0000313" key="3">
    <source>
        <dbReference type="Proteomes" id="UP000589085"/>
    </source>
</evidence>
<evidence type="ECO:0000313" key="2">
    <source>
        <dbReference type="EMBL" id="MBB2161597.1"/>
    </source>
</evidence>
<gene>
    <name evidence="2" type="ORF">HLH48_15695</name>
</gene>
<evidence type="ECO:0000256" key="1">
    <source>
        <dbReference type="SAM" id="Phobius"/>
    </source>
</evidence>
<dbReference type="Proteomes" id="UP000589085">
    <property type="component" value="Unassembled WGS sequence"/>
</dbReference>
<keyword evidence="1" id="KW-0812">Transmembrane</keyword>
<feature type="transmembrane region" description="Helical" evidence="1">
    <location>
        <begin position="122"/>
        <end position="138"/>
    </location>
</feature>
<dbReference type="AlphaFoldDB" id="A0A7W4IF49"/>
<keyword evidence="1" id="KW-1133">Transmembrane helix</keyword>
<reference evidence="2 3" key="1">
    <citation type="submission" date="2020-04" db="EMBL/GenBank/DDBJ databases">
        <title>Description of novel Gluconacetobacter.</title>
        <authorList>
            <person name="Sombolestani A."/>
        </authorList>
    </citation>
    <scope>NUCLEOTIDE SEQUENCE [LARGE SCALE GENOMIC DNA]</scope>
    <source>
        <strain evidence="2 3">LMG 19747</strain>
    </source>
</reference>
<feature type="transmembrane region" description="Helical" evidence="1">
    <location>
        <begin position="15"/>
        <end position="37"/>
    </location>
</feature>
<proteinExistence type="predicted"/>